<reference evidence="18" key="2">
    <citation type="submission" date="2021-04" db="EMBL/GenBank/DDBJ databases">
        <authorList>
            <person name="Gilroy R."/>
        </authorList>
    </citation>
    <scope>NUCLEOTIDE SEQUENCE</scope>
    <source>
        <strain evidence="18">B5-657</strain>
    </source>
</reference>
<dbReference type="Gene3D" id="3.30.465.10">
    <property type="match status" value="1"/>
</dbReference>
<evidence type="ECO:0000259" key="17">
    <source>
        <dbReference type="PROSITE" id="PS51387"/>
    </source>
</evidence>
<name>A0A9E2NMC5_9FIRM</name>
<evidence type="ECO:0000256" key="9">
    <source>
        <dbReference type="ARBA" id="ARBA00022857"/>
    </source>
</evidence>
<comment type="similarity">
    <text evidence="16">Belongs to the MurB family.</text>
</comment>
<dbReference type="InterPro" id="IPR006094">
    <property type="entry name" value="Oxid_FAD_bind_N"/>
</dbReference>
<comment type="caution">
    <text evidence="18">The sequence shown here is derived from an EMBL/GenBank/DDBJ whole genome shotgun (WGS) entry which is preliminary data.</text>
</comment>
<comment type="pathway">
    <text evidence="4 16">Cell wall biogenesis; peptidoglycan biosynthesis.</text>
</comment>
<dbReference type="Gene3D" id="3.30.43.10">
    <property type="entry name" value="Uridine Diphospho-n-acetylenolpyruvylglucosamine Reductase, domain 2"/>
    <property type="match status" value="1"/>
</dbReference>
<evidence type="ECO:0000256" key="6">
    <source>
        <dbReference type="ARBA" id="ARBA00022618"/>
    </source>
</evidence>
<comment type="cofactor">
    <cofactor evidence="1 16">
        <name>FAD</name>
        <dbReference type="ChEBI" id="CHEBI:57692"/>
    </cofactor>
</comment>
<dbReference type="GO" id="GO:0071555">
    <property type="term" value="P:cell wall organization"/>
    <property type="evidence" value="ECO:0007669"/>
    <property type="project" value="UniProtKB-KW"/>
</dbReference>
<proteinExistence type="inferred from homology"/>
<dbReference type="GO" id="GO:0005829">
    <property type="term" value="C:cytosol"/>
    <property type="evidence" value="ECO:0007669"/>
    <property type="project" value="TreeGrafter"/>
</dbReference>
<feature type="domain" description="FAD-binding PCMH-type" evidence="17">
    <location>
        <begin position="32"/>
        <end position="198"/>
    </location>
</feature>
<dbReference type="EMBL" id="JAHLFQ010000251">
    <property type="protein sequence ID" value="MBU3805186.1"/>
    <property type="molecule type" value="Genomic_DNA"/>
</dbReference>
<dbReference type="HAMAP" id="MF_00037">
    <property type="entry name" value="MurB"/>
    <property type="match status" value="1"/>
</dbReference>
<evidence type="ECO:0000256" key="11">
    <source>
        <dbReference type="ARBA" id="ARBA00022984"/>
    </source>
</evidence>
<evidence type="ECO:0000256" key="12">
    <source>
        <dbReference type="ARBA" id="ARBA00023002"/>
    </source>
</evidence>
<evidence type="ECO:0000256" key="8">
    <source>
        <dbReference type="ARBA" id="ARBA00022827"/>
    </source>
</evidence>
<dbReference type="GO" id="GO:0008360">
    <property type="term" value="P:regulation of cell shape"/>
    <property type="evidence" value="ECO:0007669"/>
    <property type="project" value="UniProtKB-KW"/>
</dbReference>
<comment type="catalytic activity">
    <reaction evidence="15 16">
        <text>UDP-N-acetyl-alpha-D-muramate + NADP(+) = UDP-N-acetyl-3-O-(1-carboxyvinyl)-alpha-D-glucosamine + NADPH + H(+)</text>
        <dbReference type="Rhea" id="RHEA:12248"/>
        <dbReference type="ChEBI" id="CHEBI:15378"/>
        <dbReference type="ChEBI" id="CHEBI:57783"/>
        <dbReference type="ChEBI" id="CHEBI:58349"/>
        <dbReference type="ChEBI" id="CHEBI:68483"/>
        <dbReference type="ChEBI" id="CHEBI:70757"/>
        <dbReference type="EC" id="1.3.1.98"/>
    </reaction>
</comment>
<dbReference type="NCBIfam" id="NF010480">
    <property type="entry name" value="PRK13905.1"/>
    <property type="match status" value="1"/>
</dbReference>
<evidence type="ECO:0000256" key="2">
    <source>
        <dbReference type="ARBA" id="ARBA00003921"/>
    </source>
</evidence>
<dbReference type="Pfam" id="PF02873">
    <property type="entry name" value="MurB_C"/>
    <property type="match status" value="1"/>
</dbReference>
<dbReference type="PROSITE" id="PS51387">
    <property type="entry name" value="FAD_PCMH"/>
    <property type="match status" value="1"/>
</dbReference>
<keyword evidence="6 16" id="KW-0132">Cell division</keyword>
<keyword evidence="11 16" id="KW-0573">Peptidoglycan synthesis</keyword>
<reference evidence="18" key="1">
    <citation type="journal article" date="2021" name="PeerJ">
        <title>Extensive microbial diversity within the chicken gut microbiome revealed by metagenomics and culture.</title>
        <authorList>
            <person name="Gilroy R."/>
            <person name="Ravi A."/>
            <person name="Getino M."/>
            <person name="Pursley I."/>
            <person name="Horton D.L."/>
            <person name="Alikhan N.F."/>
            <person name="Baker D."/>
            <person name="Gharbi K."/>
            <person name="Hall N."/>
            <person name="Watson M."/>
            <person name="Adriaenssens E.M."/>
            <person name="Foster-Nyarko E."/>
            <person name="Jarju S."/>
            <person name="Secka A."/>
            <person name="Antonio M."/>
            <person name="Oren A."/>
            <person name="Chaudhuri R.R."/>
            <person name="La Ragione R."/>
            <person name="Hildebrand F."/>
            <person name="Pallen M.J."/>
        </authorList>
    </citation>
    <scope>NUCLEOTIDE SEQUENCE</scope>
    <source>
        <strain evidence="18">B5-657</strain>
    </source>
</reference>
<evidence type="ECO:0000256" key="7">
    <source>
        <dbReference type="ARBA" id="ARBA00022630"/>
    </source>
</evidence>
<organism evidence="18 19">
    <name type="scientific">Candidatus Cellulosilyticum pullistercoris</name>
    <dbReference type="NCBI Taxonomy" id="2838521"/>
    <lineage>
        <taxon>Bacteria</taxon>
        <taxon>Bacillati</taxon>
        <taxon>Bacillota</taxon>
        <taxon>Clostridia</taxon>
        <taxon>Lachnospirales</taxon>
        <taxon>Cellulosilyticaceae</taxon>
        <taxon>Cellulosilyticum</taxon>
    </lineage>
</organism>
<evidence type="ECO:0000256" key="4">
    <source>
        <dbReference type="ARBA" id="ARBA00004752"/>
    </source>
</evidence>
<dbReference type="InterPro" id="IPR003170">
    <property type="entry name" value="MurB"/>
</dbReference>
<dbReference type="InterPro" id="IPR011601">
    <property type="entry name" value="MurB_C"/>
</dbReference>
<dbReference type="NCBIfam" id="TIGR00179">
    <property type="entry name" value="murB"/>
    <property type="match status" value="1"/>
</dbReference>
<keyword evidence="10 16" id="KW-0133">Cell shape</keyword>
<dbReference type="EC" id="1.3.1.98" evidence="16"/>
<dbReference type="PANTHER" id="PTHR21071:SF4">
    <property type="entry name" value="UDP-N-ACETYLENOLPYRUVOYLGLUCOSAMINE REDUCTASE"/>
    <property type="match status" value="1"/>
</dbReference>
<keyword evidence="7 16" id="KW-0285">Flavoprotein</keyword>
<evidence type="ECO:0000256" key="10">
    <source>
        <dbReference type="ARBA" id="ARBA00022960"/>
    </source>
</evidence>
<feature type="active site" evidence="16">
    <location>
        <position position="297"/>
    </location>
</feature>
<keyword evidence="14 16" id="KW-0961">Cell wall biogenesis/degradation</keyword>
<dbReference type="Proteomes" id="UP000824229">
    <property type="component" value="Unassembled WGS sequence"/>
</dbReference>
<dbReference type="SUPFAM" id="SSF56176">
    <property type="entry name" value="FAD-binding/transporter-associated domain-like"/>
    <property type="match status" value="1"/>
</dbReference>
<dbReference type="InterPro" id="IPR016166">
    <property type="entry name" value="FAD-bd_PCMH"/>
</dbReference>
<evidence type="ECO:0000256" key="15">
    <source>
        <dbReference type="ARBA" id="ARBA00048914"/>
    </source>
</evidence>
<dbReference type="PANTHER" id="PTHR21071">
    <property type="entry name" value="UDP-N-ACETYLENOLPYRUVOYLGLUCOSAMINE REDUCTASE"/>
    <property type="match status" value="1"/>
</dbReference>
<evidence type="ECO:0000256" key="1">
    <source>
        <dbReference type="ARBA" id="ARBA00001974"/>
    </source>
</evidence>
<dbReference type="InterPro" id="IPR016167">
    <property type="entry name" value="FAD-bd_PCMH_sub1"/>
</dbReference>
<feature type="active site" description="Proton donor" evidence="16">
    <location>
        <position position="227"/>
    </location>
</feature>
<dbReference type="GO" id="GO:0051301">
    <property type="term" value="P:cell division"/>
    <property type="evidence" value="ECO:0007669"/>
    <property type="project" value="UniProtKB-KW"/>
</dbReference>
<keyword evidence="12 16" id="KW-0560">Oxidoreductase</keyword>
<dbReference type="AlphaFoldDB" id="A0A9E2NMC5"/>
<keyword evidence="8 16" id="KW-0274">FAD</keyword>
<evidence type="ECO:0000256" key="14">
    <source>
        <dbReference type="ARBA" id="ARBA00023316"/>
    </source>
</evidence>
<dbReference type="InterPro" id="IPR036635">
    <property type="entry name" value="MurB_C_sf"/>
</dbReference>
<dbReference type="Pfam" id="PF01565">
    <property type="entry name" value="FAD_binding_4"/>
    <property type="match status" value="1"/>
</dbReference>
<evidence type="ECO:0000256" key="13">
    <source>
        <dbReference type="ARBA" id="ARBA00023306"/>
    </source>
</evidence>
<dbReference type="SUPFAM" id="SSF56194">
    <property type="entry name" value="Uridine diphospho-N-Acetylenolpyruvylglucosamine reductase, MurB, C-terminal domain"/>
    <property type="match status" value="1"/>
</dbReference>
<keyword evidence="5 16" id="KW-0963">Cytoplasm</keyword>
<dbReference type="GO" id="GO:0009252">
    <property type="term" value="P:peptidoglycan biosynthetic process"/>
    <property type="evidence" value="ECO:0007669"/>
    <property type="project" value="UniProtKB-UniRule"/>
</dbReference>
<dbReference type="InterPro" id="IPR036318">
    <property type="entry name" value="FAD-bd_PCMH-like_sf"/>
</dbReference>
<evidence type="ECO:0000313" key="18">
    <source>
        <dbReference type="EMBL" id="MBU3805186.1"/>
    </source>
</evidence>
<evidence type="ECO:0000313" key="19">
    <source>
        <dbReference type="Proteomes" id="UP000824229"/>
    </source>
</evidence>
<sequence>MDINQFGQFLLTKLPQNTIYFNEEMKNYTTFKIGGPVDILLKPDSIENLAQSIKLCREHKVPYYILGNGSNLLVADEGFRGVVIQIYNNLNEIKVEGNKVIAQAGALLSKVATKALEHSLTGFEFAHGIPGTLGGAVVMNAGAYDGEMKQVLISCDVLDPEGNVLTLSNKELELGYRTSIIQRKNYIVLAATIGLKEGNKEEIAAYMKELMARRKEKQPLDKPSAGSTFKRPEGHFAGKLIMDSGLKGYQIGGAMISDKHSGFVINNGGATFKEVVALIKHVQEVVQEKYQVLLEPEVKILK</sequence>
<evidence type="ECO:0000256" key="3">
    <source>
        <dbReference type="ARBA" id="ARBA00004496"/>
    </source>
</evidence>
<dbReference type="GO" id="GO:0071949">
    <property type="term" value="F:FAD binding"/>
    <property type="evidence" value="ECO:0007669"/>
    <property type="project" value="InterPro"/>
</dbReference>
<comment type="subcellular location">
    <subcellularLocation>
        <location evidence="3 16">Cytoplasm</location>
    </subcellularLocation>
</comment>
<dbReference type="InterPro" id="IPR016169">
    <property type="entry name" value="FAD-bd_PCMH_sub2"/>
</dbReference>
<evidence type="ECO:0000256" key="5">
    <source>
        <dbReference type="ARBA" id="ARBA00022490"/>
    </source>
</evidence>
<keyword evidence="13 16" id="KW-0131">Cell cycle</keyword>
<comment type="function">
    <text evidence="2 16">Cell wall formation.</text>
</comment>
<gene>
    <name evidence="16 18" type="primary">murB</name>
    <name evidence="18" type="ORF">H9872_10605</name>
</gene>
<evidence type="ECO:0000256" key="16">
    <source>
        <dbReference type="HAMAP-Rule" id="MF_00037"/>
    </source>
</evidence>
<accession>A0A9E2NMC5</accession>
<feature type="active site" evidence="16">
    <location>
        <position position="177"/>
    </location>
</feature>
<protein>
    <recommendedName>
        <fullName evidence="16">UDP-N-acetylenolpyruvoylglucosamine reductase</fullName>
        <ecNumber evidence="16">1.3.1.98</ecNumber>
    </recommendedName>
    <alternativeName>
        <fullName evidence="16">UDP-N-acetylmuramate dehydrogenase</fullName>
    </alternativeName>
</protein>
<keyword evidence="9 16" id="KW-0521">NADP</keyword>
<dbReference type="Gene3D" id="3.90.78.10">
    <property type="entry name" value="UDP-N-acetylenolpyruvoylglucosamine reductase, C-terminal domain"/>
    <property type="match status" value="1"/>
</dbReference>
<dbReference type="GO" id="GO:0008762">
    <property type="term" value="F:UDP-N-acetylmuramate dehydrogenase activity"/>
    <property type="evidence" value="ECO:0007669"/>
    <property type="project" value="UniProtKB-UniRule"/>
</dbReference>